<keyword evidence="3" id="KW-0804">Transcription</keyword>
<accession>A0A1J0GNW0</accession>
<feature type="domain" description="HTH gntR-type" evidence="4">
    <location>
        <begin position="1"/>
        <end position="65"/>
    </location>
</feature>
<evidence type="ECO:0000259" key="4">
    <source>
        <dbReference type="PROSITE" id="PS50949"/>
    </source>
</evidence>
<protein>
    <submittedName>
        <fullName evidence="5">GntR family transcriptional regulator</fullName>
    </submittedName>
</protein>
<proteinExistence type="predicted"/>
<dbReference type="OrthoDB" id="162505at2"/>
<dbReference type="PROSITE" id="PS50949">
    <property type="entry name" value="HTH_GNTR"/>
    <property type="match status" value="1"/>
</dbReference>
<dbReference type="SMART" id="SM00345">
    <property type="entry name" value="HTH_GNTR"/>
    <property type="match status" value="1"/>
</dbReference>
<evidence type="ECO:0000256" key="2">
    <source>
        <dbReference type="ARBA" id="ARBA00023125"/>
    </source>
</evidence>
<dbReference type="InterPro" id="IPR036388">
    <property type="entry name" value="WH-like_DNA-bd_sf"/>
</dbReference>
<dbReference type="KEGG" id="ceu:A7L45_06760"/>
<dbReference type="EMBL" id="CP015756">
    <property type="protein sequence ID" value="APC42608.1"/>
    <property type="molecule type" value="Genomic_DNA"/>
</dbReference>
<evidence type="ECO:0000256" key="3">
    <source>
        <dbReference type="ARBA" id="ARBA00023163"/>
    </source>
</evidence>
<gene>
    <name evidence="5" type="ORF">A7L45_06760</name>
</gene>
<evidence type="ECO:0000256" key="1">
    <source>
        <dbReference type="ARBA" id="ARBA00023015"/>
    </source>
</evidence>
<dbReference type="AlphaFoldDB" id="A0A1J0GNW0"/>
<dbReference type="GO" id="GO:0003677">
    <property type="term" value="F:DNA binding"/>
    <property type="evidence" value="ECO:0007669"/>
    <property type="project" value="UniProtKB-KW"/>
</dbReference>
<keyword evidence="2" id="KW-0238">DNA-binding</keyword>
<evidence type="ECO:0000313" key="5">
    <source>
        <dbReference type="EMBL" id="APC42608.1"/>
    </source>
</evidence>
<organism evidence="5 6">
    <name type="scientific">Clostridium estertheticum subsp. estertheticum</name>
    <dbReference type="NCBI Taxonomy" id="1552"/>
    <lineage>
        <taxon>Bacteria</taxon>
        <taxon>Bacillati</taxon>
        <taxon>Bacillota</taxon>
        <taxon>Clostridia</taxon>
        <taxon>Eubacteriales</taxon>
        <taxon>Clostridiaceae</taxon>
        <taxon>Clostridium</taxon>
    </lineage>
</organism>
<reference evidence="6" key="1">
    <citation type="journal article" date="2016" name="Front. Microbiol.">
        <title>Complete Genome Sequence of Clostridium estertheticum DSM 8809, a Microbe Identified in Spoiled Vacuum Packed Beef.</title>
        <authorList>
            <person name="Yu Z."/>
            <person name="Gunn L."/>
            <person name="Brennan E."/>
            <person name="Reid R."/>
            <person name="Wall P.G."/>
            <person name="Gaora O.P."/>
            <person name="Hurley D."/>
            <person name="Bolton D."/>
            <person name="Fanning S."/>
        </authorList>
    </citation>
    <scope>NUCLEOTIDE SEQUENCE [LARGE SCALE GENOMIC DNA]</scope>
    <source>
        <strain evidence="6">DSM 8809</strain>
    </source>
</reference>
<dbReference type="SUPFAM" id="SSF46785">
    <property type="entry name" value="Winged helix' DNA-binding domain"/>
    <property type="match status" value="1"/>
</dbReference>
<dbReference type="Pfam" id="PF00392">
    <property type="entry name" value="GntR"/>
    <property type="match status" value="1"/>
</dbReference>
<dbReference type="Gene3D" id="1.10.10.10">
    <property type="entry name" value="Winged helix-like DNA-binding domain superfamily/Winged helix DNA-binding domain"/>
    <property type="match status" value="1"/>
</dbReference>
<sequence length="108" mass="12134">MQIAETIEDNILKGIFQEETAIPSTTEISVKYKINPATVAKGFNLLVDEGIIYKKRGVGMFVVTGSKEKLMEKRKEDFYENYIVSLIEEAKKLNISSSDIIKMIEGGI</sequence>
<dbReference type="InterPro" id="IPR000524">
    <property type="entry name" value="Tscrpt_reg_HTH_GntR"/>
</dbReference>
<keyword evidence="6" id="KW-1185">Reference proteome</keyword>
<name>A0A1J0GNW0_9CLOT</name>
<dbReference type="InterPro" id="IPR036390">
    <property type="entry name" value="WH_DNA-bd_sf"/>
</dbReference>
<keyword evidence="1" id="KW-0805">Transcription regulation</keyword>
<dbReference type="GO" id="GO:0003700">
    <property type="term" value="F:DNA-binding transcription factor activity"/>
    <property type="evidence" value="ECO:0007669"/>
    <property type="project" value="InterPro"/>
</dbReference>
<dbReference type="CDD" id="cd07377">
    <property type="entry name" value="WHTH_GntR"/>
    <property type="match status" value="1"/>
</dbReference>
<dbReference type="RefSeq" id="WP_071614893.1">
    <property type="nucleotide sequence ID" value="NZ_CP015756.1"/>
</dbReference>
<dbReference type="Proteomes" id="UP000182569">
    <property type="component" value="Chromosome"/>
</dbReference>
<dbReference type="PANTHER" id="PTHR38445">
    <property type="entry name" value="HTH-TYPE TRANSCRIPTIONAL REPRESSOR YTRA"/>
    <property type="match status" value="1"/>
</dbReference>
<evidence type="ECO:0000313" key="6">
    <source>
        <dbReference type="Proteomes" id="UP000182569"/>
    </source>
</evidence>
<dbReference type="STRING" id="1552.A7L45_06760"/>
<dbReference type="PANTHER" id="PTHR38445:SF10">
    <property type="entry name" value="GNTR-FAMILY TRANSCRIPTIONAL REGULATOR"/>
    <property type="match status" value="1"/>
</dbReference>